<organism evidence="1 2">
    <name type="scientific">Araneus ventricosus</name>
    <name type="common">Orbweaver spider</name>
    <name type="synonym">Epeira ventricosa</name>
    <dbReference type="NCBI Taxonomy" id="182803"/>
    <lineage>
        <taxon>Eukaryota</taxon>
        <taxon>Metazoa</taxon>
        <taxon>Ecdysozoa</taxon>
        <taxon>Arthropoda</taxon>
        <taxon>Chelicerata</taxon>
        <taxon>Arachnida</taxon>
        <taxon>Araneae</taxon>
        <taxon>Araneomorphae</taxon>
        <taxon>Entelegynae</taxon>
        <taxon>Araneoidea</taxon>
        <taxon>Araneidae</taxon>
        <taxon>Araneus</taxon>
    </lineage>
</organism>
<accession>A0A4Y2DUN3</accession>
<reference evidence="1 2" key="1">
    <citation type="journal article" date="2019" name="Sci. Rep.">
        <title>Orb-weaving spider Araneus ventricosus genome elucidates the spidroin gene catalogue.</title>
        <authorList>
            <person name="Kono N."/>
            <person name="Nakamura H."/>
            <person name="Ohtoshi R."/>
            <person name="Moran D.A.P."/>
            <person name="Shinohara A."/>
            <person name="Yoshida Y."/>
            <person name="Fujiwara M."/>
            <person name="Mori M."/>
            <person name="Tomita M."/>
            <person name="Arakawa K."/>
        </authorList>
    </citation>
    <scope>NUCLEOTIDE SEQUENCE [LARGE SCALE GENOMIC DNA]</scope>
</reference>
<dbReference type="AlphaFoldDB" id="A0A4Y2DUN3"/>
<protein>
    <submittedName>
        <fullName evidence="1">Uncharacterized protein</fullName>
    </submittedName>
</protein>
<sequence length="86" mass="9710">MRKSRGEHIRSTIVTLTGLKRLLSSYLNMSLSLPTSKSFTSLTAINLVVVNWHGTLLCHGVRPHSVLAYEEASDKFRKRVAEKSRQ</sequence>
<comment type="caution">
    <text evidence="1">The sequence shown here is derived from an EMBL/GenBank/DDBJ whole genome shotgun (WGS) entry which is preliminary data.</text>
</comment>
<dbReference type="EMBL" id="BGPR01000429">
    <property type="protein sequence ID" value="GBM19716.1"/>
    <property type="molecule type" value="Genomic_DNA"/>
</dbReference>
<keyword evidence="2" id="KW-1185">Reference proteome</keyword>
<name>A0A4Y2DUN3_ARAVE</name>
<evidence type="ECO:0000313" key="1">
    <source>
        <dbReference type="EMBL" id="GBM19716.1"/>
    </source>
</evidence>
<proteinExistence type="predicted"/>
<dbReference type="Proteomes" id="UP000499080">
    <property type="component" value="Unassembled WGS sequence"/>
</dbReference>
<gene>
    <name evidence="1" type="ORF">AVEN_871_1</name>
</gene>
<evidence type="ECO:0000313" key="2">
    <source>
        <dbReference type="Proteomes" id="UP000499080"/>
    </source>
</evidence>